<dbReference type="AlphaFoldDB" id="A0A6A5WZC7"/>
<feature type="region of interest" description="Disordered" evidence="1">
    <location>
        <begin position="102"/>
        <end position="152"/>
    </location>
</feature>
<dbReference type="OrthoDB" id="5336565at2759"/>
<feature type="region of interest" description="Disordered" evidence="1">
    <location>
        <begin position="1"/>
        <end position="58"/>
    </location>
</feature>
<evidence type="ECO:0000256" key="1">
    <source>
        <dbReference type="SAM" id="MobiDB-lite"/>
    </source>
</evidence>
<protein>
    <submittedName>
        <fullName evidence="2">Uncharacterized protein</fullName>
    </submittedName>
</protein>
<dbReference type="Proteomes" id="UP000799779">
    <property type="component" value="Unassembled WGS sequence"/>
</dbReference>
<feature type="compositionally biased region" description="Polar residues" evidence="1">
    <location>
        <begin position="136"/>
        <end position="148"/>
    </location>
</feature>
<sequence length="496" mass="56040">MPLIQELRSPSRKRKREVEAAPIAELESQPLPQAQRPAKRQKPPYPSQSKTPPEFWDKLSRVPLCRRALREFNRRAVQPIAPQPRPERDIEGNLVQQLKRFARRGGPDLRGIRGYPEQEPQVKMSSNSRRSKRSSALDSNTKPTTLSSKDAAFEQELIDNGAYPPGYDDIEPGNLEEISERLGQPRASLSPSKFSREDFLHFRRRNDGATTEAEVMSQVFPIIIGKSNIPSGYNQVFNNLKPLGDHISNAQPDYYNGSRPAEIRAKVRDHLEEYIIPSSQRHRHALPNFFTEAKGPDGKASEAKRQITQDLAVGARGMFMMQSYELDEPTFDDMAHTFGSTYHSGTGTLQLYAMHPTESAEANGRHEYHTTQVTAFALTANPDICRQGIGAYRNLQDLAKERRDEFIACANERADNDDELEVASADTYLTSFISNSQSTQREVFTADSDEESDSTSVDELIMPALPTKRTKVRQLSRKKHKSKISDILVDEDDEQV</sequence>
<feature type="region of interest" description="Disordered" evidence="1">
    <location>
        <begin position="471"/>
        <end position="496"/>
    </location>
</feature>
<proteinExistence type="predicted"/>
<keyword evidence="3" id="KW-1185">Reference proteome</keyword>
<reference evidence="2" key="1">
    <citation type="journal article" date="2020" name="Stud. Mycol.">
        <title>101 Dothideomycetes genomes: a test case for predicting lifestyles and emergence of pathogens.</title>
        <authorList>
            <person name="Haridas S."/>
            <person name="Albert R."/>
            <person name="Binder M."/>
            <person name="Bloem J."/>
            <person name="Labutti K."/>
            <person name="Salamov A."/>
            <person name="Andreopoulos B."/>
            <person name="Baker S."/>
            <person name="Barry K."/>
            <person name="Bills G."/>
            <person name="Bluhm B."/>
            <person name="Cannon C."/>
            <person name="Castanera R."/>
            <person name="Culley D."/>
            <person name="Daum C."/>
            <person name="Ezra D."/>
            <person name="Gonzalez J."/>
            <person name="Henrissat B."/>
            <person name="Kuo A."/>
            <person name="Liang C."/>
            <person name="Lipzen A."/>
            <person name="Lutzoni F."/>
            <person name="Magnuson J."/>
            <person name="Mondo S."/>
            <person name="Nolan M."/>
            <person name="Ohm R."/>
            <person name="Pangilinan J."/>
            <person name="Park H.-J."/>
            <person name="Ramirez L."/>
            <person name="Alfaro M."/>
            <person name="Sun H."/>
            <person name="Tritt A."/>
            <person name="Yoshinaga Y."/>
            <person name="Zwiers L.-H."/>
            <person name="Turgeon B."/>
            <person name="Goodwin S."/>
            <person name="Spatafora J."/>
            <person name="Crous P."/>
            <person name="Grigoriev I."/>
        </authorList>
    </citation>
    <scope>NUCLEOTIDE SEQUENCE</scope>
    <source>
        <strain evidence="2">CBS 123094</strain>
    </source>
</reference>
<dbReference type="EMBL" id="ML977560">
    <property type="protein sequence ID" value="KAF2006354.1"/>
    <property type="molecule type" value="Genomic_DNA"/>
</dbReference>
<evidence type="ECO:0000313" key="2">
    <source>
        <dbReference type="EMBL" id="KAF2006354.1"/>
    </source>
</evidence>
<organism evidence="2 3">
    <name type="scientific">Amniculicola lignicola CBS 123094</name>
    <dbReference type="NCBI Taxonomy" id="1392246"/>
    <lineage>
        <taxon>Eukaryota</taxon>
        <taxon>Fungi</taxon>
        <taxon>Dikarya</taxon>
        <taxon>Ascomycota</taxon>
        <taxon>Pezizomycotina</taxon>
        <taxon>Dothideomycetes</taxon>
        <taxon>Pleosporomycetidae</taxon>
        <taxon>Pleosporales</taxon>
        <taxon>Amniculicolaceae</taxon>
        <taxon>Amniculicola</taxon>
    </lineage>
</organism>
<evidence type="ECO:0000313" key="3">
    <source>
        <dbReference type="Proteomes" id="UP000799779"/>
    </source>
</evidence>
<name>A0A6A5WZC7_9PLEO</name>
<feature type="compositionally biased region" description="Basic residues" evidence="1">
    <location>
        <begin position="471"/>
        <end position="482"/>
    </location>
</feature>
<accession>A0A6A5WZC7</accession>
<gene>
    <name evidence="2" type="ORF">P154DRAFT_482175</name>
</gene>